<evidence type="ECO:0000313" key="2">
    <source>
        <dbReference type="Proteomes" id="UP000027616"/>
    </source>
</evidence>
<gene>
    <name evidence="1" type="ORF">BN938_2158</name>
</gene>
<dbReference type="STRING" id="1433126.BN938_2158"/>
<evidence type="ECO:0000313" key="1">
    <source>
        <dbReference type="EMBL" id="CDN32231.1"/>
    </source>
</evidence>
<dbReference type="AlphaFoldDB" id="A0A060R9D5"/>
<proteinExistence type="predicted"/>
<protein>
    <submittedName>
        <fullName evidence="1">Uncharacterized protein</fullName>
    </submittedName>
</protein>
<organism evidence="1 2">
    <name type="scientific">Mucinivorans hirudinis</name>
    <dbReference type="NCBI Taxonomy" id="1433126"/>
    <lineage>
        <taxon>Bacteria</taxon>
        <taxon>Pseudomonadati</taxon>
        <taxon>Bacteroidota</taxon>
        <taxon>Bacteroidia</taxon>
        <taxon>Bacteroidales</taxon>
        <taxon>Rikenellaceae</taxon>
        <taxon>Mucinivorans</taxon>
    </lineage>
</organism>
<dbReference type="Proteomes" id="UP000027616">
    <property type="component" value="Chromosome I"/>
</dbReference>
<accession>A0A060R9D5</accession>
<dbReference type="EMBL" id="HG934468">
    <property type="protein sequence ID" value="CDN32231.1"/>
    <property type="molecule type" value="Genomic_DNA"/>
</dbReference>
<reference evidence="1 2" key="1">
    <citation type="journal article" date="2015" name="Genome Announc.">
        <title>Complete Genome Sequence of the Novel Leech Symbiont Mucinivorans hirudinis M3T.</title>
        <authorList>
            <person name="Nelson M.C."/>
            <person name="Bomar L."/>
            <person name="Graf J."/>
        </authorList>
    </citation>
    <scope>NUCLEOTIDE SEQUENCE [LARGE SCALE GENOMIC DNA]</scope>
    <source>
        <strain evidence="2">M3</strain>
    </source>
</reference>
<dbReference type="KEGG" id="rbc:BN938_2158"/>
<keyword evidence="2" id="KW-1185">Reference proteome</keyword>
<sequence>MKRVPKQSTLRDCEIELLKNLLNKHQNEKVFNFRNTCCDGIRGL</sequence>
<dbReference type="HOGENOM" id="CLU_3272946_0_0_10"/>
<name>A0A060R9D5_9BACT</name>